<evidence type="ECO:0000256" key="2">
    <source>
        <dbReference type="SAM" id="Coils"/>
    </source>
</evidence>
<dbReference type="STRING" id="6265.A0A0B2VFL1"/>
<dbReference type="EMBL" id="UYWY01020014">
    <property type="protein sequence ID" value="VDM40176.1"/>
    <property type="molecule type" value="Genomic_DNA"/>
</dbReference>
<dbReference type="OrthoDB" id="5594417at2759"/>
<proteinExistence type="inferred from homology"/>
<evidence type="ECO:0000256" key="1">
    <source>
        <dbReference type="ARBA" id="ARBA00006190"/>
    </source>
</evidence>
<keyword evidence="2" id="KW-0175">Coiled coil</keyword>
<dbReference type="EMBL" id="JPKZ01001747">
    <property type="protein sequence ID" value="KHN80353.1"/>
    <property type="molecule type" value="Genomic_DNA"/>
</dbReference>
<dbReference type="Proteomes" id="UP000031036">
    <property type="component" value="Unassembled WGS sequence"/>
</dbReference>
<reference evidence="4" key="2">
    <citation type="submission" date="2018-11" db="EMBL/GenBank/DDBJ databases">
        <authorList>
            <consortium name="Pathogen Informatics"/>
        </authorList>
    </citation>
    <scope>NUCLEOTIDE SEQUENCE [LARGE SCALE GENOMIC DNA]</scope>
</reference>
<dbReference type="OMA" id="MEMSEEM"/>
<organism evidence="3 5">
    <name type="scientific">Toxocara canis</name>
    <name type="common">Canine roundworm</name>
    <dbReference type="NCBI Taxonomy" id="6265"/>
    <lineage>
        <taxon>Eukaryota</taxon>
        <taxon>Metazoa</taxon>
        <taxon>Ecdysozoa</taxon>
        <taxon>Nematoda</taxon>
        <taxon>Chromadorea</taxon>
        <taxon>Rhabditida</taxon>
        <taxon>Spirurina</taxon>
        <taxon>Ascaridomorpha</taxon>
        <taxon>Ascaridoidea</taxon>
        <taxon>Toxocaridae</taxon>
        <taxon>Toxocara</taxon>
    </lineage>
</organism>
<sequence length="212" mass="23919">MSWWFKKTDPKDEMRANERALRRTNRELDSDRRALERKEKELELEIKKLAKSGQREACTVLAKQLVQLRKQKAKSINMGAKMNAIGAQNRHMYSISKMADAVGKTSQTMKVMEKQMPVDKLAKNMHDFTAAQERLGVADEMVSETLDAMLDESDDEAEEDAIVNQVLDEIGIDLNAQLSKVPKAPTTLTSVSEPAEQLTDSDLQKILANLRS</sequence>
<dbReference type="GO" id="GO:0007034">
    <property type="term" value="P:vacuolar transport"/>
    <property type="evidence" value="ECO:0007669"/>
    <property type="project" value="InterPro"/>
</dbReference>
<evidence type="ECO:0000313" key="4">
    <source>
        <dbReference type="EMBL" id="VDM40176.1"/>
    </source>
</evidence>
<accession>A0A0B2VFL1</accession>
<feature type="coiled-coil region" evidence="2">
    <location>
        <begin position="11"/>
        <end position="52"/>
    </location>
</feature>
<dbReference type="Pfam" id="PF03357">
    <property type="entry name" value="Snf7"/>
    <property type="match status" value="1"/>
</dbReference>
<dbReference type="InterPro" id="IPR005024">
    <property type="entry name" value="Snf7_fam"/>
</dbReference>
<evidence type="ECO:0000313" key="3">
    <source>
        <dbReference type="EMBL" id="KHN80353.1"/>
    </source>
</evidence>
<name>A0A0B2VFL1_TOXCA</name>
<gene>
    <name evidence="3" type="primary">CHMP2B</name>
    <name evidence="3" type="ORF">Tcan_09714</name>
    <name evidence="4" type="ORF">TCNE_LOCUS8855</name>
</gene>
<comment type="similarity">
    <text evidence="1">Belongs to the SNF7 family.</text>
</comment>
<dbReference type="PANTHER" id="PTHR10476">
    <property type="entry name" value="CHARGED MULTIVESICULAR BODY PROTEIN"/>
    <property type="match status" value="1"/>
</dbReference>
<reference evidence="3 5" key="1">
    <citation type="submission" date="2014-11" db="EMBL/GenBank/DDBJ databases">
        <title>Genetic blueprint of the zoonotic pathogen Toxocara canis.</title>
        <authorList>
            <person name="Zhu X.-Q."/>
            <person name="Korhonen P.K."/>
            <person name="Cai H."/>
            <person name="Young N.D."/>
            <person name="Nejsum P."/>
            <person name="von Samson-Himmelstjerna G."/>
            <person name="Boag P.R."/>
            <person name="Tan P."/>
            <person name="Li Q."/>
            <person name="Min J."/>
            <person name="Yang Y."/>
            <person name="Wang X."/>
            <person name="Fang X."/>
            <person name="Hall R.S."/>
            <person name="Hofmann A."/>
            <person name="Sternberg P.W."/>
            <person name="Jex A.R."/>
            <person name="Gasser R.B."/>
        </authorList>
    </citation>
    <scope>NUCLEOTIDE SEQUENCE [LARGE SCALE GENOMIC DNA]</scope>
    <source>
        <strain evidence="3">PN_DK_2014</strain>
    </source>
</reference>
<protein>
    <submittedName>
        <fullName evidence="3">Charged multivesicular body protein 2b</fullName>
    </submittedName>
</protein>
<keyword evidence="5" id="KW-1185">Reference proteome</keyword>
<evidence type="ECO:0000313" key="5">
    <source>
        <dbReference type="Proteomes" id="UP000031036"/>
    </source>
</evidence>
<dbReference type="AlphaFoldDB" id="A0A0B2VFL1"/>
<dbReference type="Gene3D" id="6.10.140.1230">
    <property type="match status" value="1"/>
</dbReference>